<organism evidence="1 2">
    <name type="scientific">Scleropages formosus</name>
    <name type="common">Asian bonytongue</name>
    <name type="synonym">Osteoglossum formosum</name>
    <dbReference type="NCBI Taxonomy" id="113540"/>
    <lineage>
        <taxon>Eukaryota</taxon>
        <taxon>Metazoa</taxon>
        <taxon>Chordata</taxon>
        <taxon>Craniata</taxon>
        <taxon>Vertebrata</taxon>
        <taxon>Euteleostomi</taxon>
        <taxon>Actinopterygii</taxon>
        <taxon>Neopterygii</taxon>
        <taxon>Teleostei</taxon>
        <taxon>Osteoglossocephala</taxon>
        <taxon>Osteoglossomorpha</taxon>
        <taxon>Osteoglossiformes</taxon>
        <taxon>Osteoglossidae</taxon>
        <taxon>Scleropages</taxon>
    </lineage>
</organism>
<sequence>MAEGSASNTDIAEQERFQRILSAQGACLGTIEHTLGRLTEGFQTLLSVLQEQELLASEEQPHSPARAAPAQ</sequence>
<evidence type="ECO:0000313" key="1">
    <source>
        <dbReference type="EMBL" id="KPP57242.1"/>
    </source>
</evidence>
<dbReference type="AlphaFoldDB" id="A0A0P7W449"/>
<comment type="caution">
    <text evidence="1">The sequence shown here is derived from an EMBL/GenBank/DDBJ whole genome shotgun (WGS) entry which is preliminary data.</text>
</comment>
<protein>
    <submittedName>
        <fullName evidence="1">Uncharacterized protein</fullName>
    </submittedName>
</protein>
<evidence type="ECO:0000313" key="2">
    <source>
        <dbReference type="Proteomes" id="UP000034805"/>
    </source>
</evidence>
<accession>A0A0P7W449</accession>
<name>A0A0P7W449_SCLFO</name>
<proteinExistence type="predicted"/>
<dbReference type="Proteomes" id="UP000034805">
    <property type="component" value="Unassembled WGS sequence"/>
</dbReference>
<gene>
    <name evidence="1" type="ORF">Z043_125058</name>
</gene>
<dbReference type="EMBL" id="JARO02017089">
    <property type="protein sequence ID" value="KPP57242.1"/>
    <property type="molecule type" value="Genomic_DNA"/>
</dbReference>
<reference evidence="1 2" key="1">
    <citation type="submission" date="2015-08" db="EMBL/GenBank/DDBJ databases">
        <title>The genome of the Asian arowana (Scleropages formosus).</title>
        <authorList>
            <person name="Tan M.H."/>
            <person name="Gan H.M."/>
            <person name="Croft L.J."/>
            <person name="Austin C.M."/>
        </authorList>
    </citation>
    <scope>NUCLEOTIDE SEQUENCE [LARGE SCALE GENOMIC DNA]</scope>
    <source>
        <strain evidence="1">Aro1</strain>
    </source>
</reference>